<dbReference type="Gene3D" id="2.40.170.20">
    <property type="entry name" value="TonB-dependent receptor, beta-barrel domain"/>
    <property type="match status" value="1"/>
</dbReference>
<proteinExistence type="inferred from homology"/>
<dbReference type="RefSeq" id="WP_008861407.1">
    <property type="nucleotide sequence ID" value="NZ_JH815203.1"/>
</dbReference>
<evidence type="ECO:0000256" key="4">
    <source>
        <dbReference type="ARBA" id="ARBA00022692"/>
    </source>
</evidence>
<dbReference type="EMBL" id="ADLE01000007">
    <property type="protein sequence ID" value="EJZ65183.1"/>
    <property type="molecule type" value="Genomic_DNA"/>
</dbReference>
<dbReference type="HOGENOM" id="CLU_004317_1_1_10"/>
<dbReference type="Proteomes" id="UP000006044">
    <property type="component" value="Unassembled WGS sequence"/>
</dbReference>
<dbReference type="PATRIC" id="fig|742726.3.peg.977"/>
<accession>K0X1D6</accession>
<evidence type="ECO:0000259" key="10">
    <source>
        <dbReference type="Pfam" id="PF00593"/>
    </source>
</evidence>
<evidence type="ECO:0000256" key="6">
    <source>
        <dbReference type="ARBA" id="ARBA00023136"/>
    </source>
</evidence>
<evidence type="ECO:0000256" key="9">
    <source>
        <dbReference type="RuleBase" id="RU003357"/>
    </source>
</evidence>
<dbReference type="GeneID" id="77848220"/>
<keyword evidence="6 8" id="KW-0472">Membrane</keyword>
<keyword evidence="13" id="KW-1185">Reference proteome</keyword>
<evidence type="ECO:0000259" key="11">
    <source>
        <dbReference type="Pfam" id="PF07715"/>
    </source>
</evidence>
<dbReference type="InterPro" id="IPR036942">
    <property type="entry name" value="Beta-barrel_TonB_sf"/>
</dbReference>
<dbReference type="PROSITE" id="PS52016">
    <property type="entry name" value="TONB_DEPENDENT_REC_3"/>
    <property type="match status" value="1"/>
</dbReference>
<dbReference type="InterPro" id="IPR037066">
    <property type="entry name" value="Plug_dom_sf"/>
</dbReference>
<dbReference type="AlphaFoldDB" id="K0X1D6"/>
<dbReference type="InterPro" id="IPR012910">
    <property type="entry name" value="Plug_dom"/>
</dbReference>
<dbReference type="Gene3D" id="2.170.130.10">
    <property type="entry name" value="TonB-dependent receptor, plug domain"/>
    <property type="match status" value="1"/>
</dbReference>
<evidence type="ECO:0000256" key="7">
    <source>
        <dbReference type="ARBA" id="ARBA00023237"/>
    </source>
</evidence>
<organism evidence="12 13">
    <name type="scientific">Barnesiella intestinihominis YIT 11860</name>
    <dbReference type="NCBI Taxonomy" id="742726"/>
    <lineage>
        <taxon>Bacteria</taxon>
        <taxon>Pseudomonadati</taxon>
        <taxon>Bacteroidota</taxon>
        <taxon>Bacteroidia</taxon>
        <taxon>Bacteroidales</taxon>
        <taxon>Barnesiellaceae</taxon>
        <taxon>Barnesiella</taxon>
    </lineage>
</organism>
<dbReference type="NCBIfam" id="TIGR04056">
    <property type="entry name" value="OMP_RagA_SusC"/>
    <property type="match status" value="1"/>
</dbReference>
<evidence type="ECO:0000256" key="8">
    <source>
        <dbReference type="PROSITE-ProRule" id="PRU01360"/>
    </source>
</evidence>
<dbReference type="InterPro" id="IPR008969">
    <property type="entry name" value="CarboxyPept-like_regulatory"/>
</dbReference>
<gene>
    <name evidence="12" type="ORF">HMPREF9448_00914</name>
</gene>
<dbReference type="NCBIfam" id="TIGR04057">
    <property type="entry name" value="SusC_RagA_signa"/>
    <property type="match status" value="1"/>
</dbReference>
<evidence type="ECO:0000256" key="5">
    <source>
        <dbReference type="ARBA" id="ARBA00023077"/>
    </source>
</evidence>
<reference evidence="12 13" key="1">
    <citation type="submission" date="2012-08" db="EMBL/GenBank/DDBJ databases">
        <title>The Genome Sequence of Barnesiella intestinihominis YIT 11860.</title>
        <authorList>
            <consortium name="The Broad Institute Genome Sequencing Platform"/>
            <person name="Earl A."/>
            <person name="Ward D."/>
            <person name="Feldgarden M."/>
            <person name="Gevers D."/>
            <person name="Morotomi M."/>
            <person name="Walker B."/>
            <person name="Young S.K."/>
            <person name="Zeng Q."/>
            <person name="Gargeya S."/>
            <person name="Fitzgerald M."/>
            <person name="Haas B."/>
            <person name="Abouelleil A."/>
            <person name="Alvarado L."/>
            <person name="Arachchi H.M."/>
            <person name="Berlin A.M."/>
            <person name="Chapman S.B."/>
            <person name="Goldberg J."/>
            <person name="Griggs A."/>
            <person name="Gujja S."/>
            <person name="Hansen M."/>
            <person name="Howarth C."/>
            <person name="Imamovic A."/>
            <person name="Larimer J."/>
            <person name="McCowen C."/>
            <person name="Montmayeur A."/>
            <person name="Murphy C."/>
            <person name="Neiman D."/>
            <person name="Pearson M."/>
            <person name="Priest M."/>
            <person name="Roberts A."/>
            <person name="Saif S."/>
            <person name="Shea T."/>
            <person name="Sisk P."/>
            <person name="Sykes S."/>
            <person name="Wortman J."/>
            <person name="Nusbaum C."/>
            <person name="Birren B."/>
        </authorList>
    </citation>
    <scope>NUCLEOTIDE SEQUENCE [LARGE SCALE GENOMIC DNA]</scope>
    <source>
        <strain evidence="12 13">YIT 11860</strain>
    </source>
</reference>
<sequence length="1085" mass="123612">MNLLTNTLHRRWSCLLLIIAFMSGFQMFAQSVGASNQLTGRVLDEYDQPIIGAVVKVSGTSIGRSTDADGAFTMKDIPANATLEVSYVGYEKQSIPVNGKNFVLVKLKEANQLLNEVVVVGYGTQKKVNLTGAVGTISAKEINARPVSNVAMALQGADPSMNLKMSSGRSSSGYDLNIRGESSISTSNTPLIMVDGVVTELNMVNPNDIESVSILKDASAASIYGATASKGVILITTKTGSDAAGKASISFNGRFGWSQNTTSTDYMTTGYDQVSLVDKAYYSQYATNFTNYTEEEMQMLYERRNDKTEHPDRPWIVLQDDGSYRYYANFDWYNYLFRKTRPQQEYNLSVRGGNDKVKYYVSGRYNREEGIFNINPDTYDTYSTRAKLDVKIKPWLRYSTNMNFFSSSYKYSGLSTIDNTLMEVDKTLMASWPAKTPEGKAIYAETHANTTINGTPPYLVDNRARHANNQKYIIIGNRFDIDIFKDLVLTVDYSYKYRGRLNKVRNHNLHYSNKQGEEKTIVTGNFKDYYRENHYETNEHNLNVYGTYTHTWNKAHNFTALAGYQYRGARDTYLRLEQLNLLSENLSSFANATGDITRSQTISEWRNSGFFGRVNYDYKNRYLLEVSARYDGTSRFRSDHRWVFVPSASAGWRISEENFWEPIRDVVDNTKIRLSYGKLANQHGVDEYAYLEEINTGGTLNYTLDGTSKLQYAYPSDPKTSYLTWETIATWNIGLDMSFLNSRLNFTGDYFIRDTEGMLAKSYVLPSVFGAKEPKENCADLRTKGWELSLNWNDSFALMGKRFNYTVSASLGDNKTVITKYNNPEKLLIDYYEGMVLGEIWGYRIDGLFASDEEATEYTSKINQDFVNARILSDKVEPYYRAGDLKFRDLDNNNVINKGDDTVYDPGDREIIGNETPRYNYSFRLGADWNGFDLGIFFQGVGKRDWYPSHLSTGFWGPYARAFTSFIPENFMDQCWSEENPGGYLPRFRGYQTFADSQLGVNNDRYLQDASYIRLKNLTVGYTLPVLKKVFTKLRVYFTGENLWYWSPMKKYTKYIDPEAAGGNGNTGMAYNYSRNFSVGVDITF</sequence>
<dbReference type="InterPro" id="IPR000531">
    <property type="entry name" value="Beta-barrel_TonB"/>
</dbReference>
<dbReference type="Pfam" id="PF00593">
    <property type="entry name" value="TonB_dep_Rec_b-barrel"/>
    <property type="match status" value="1"/>
</dbReference>
<evidence type="ECO:0000256" key="3">
    <source>
        <dbReference type="ARBA" id="ARBA00022452"/>
    </source>
</evidence>
<dbReference type="InterPro" id="IPR039426">
    <property type="entry name" value="TonB-dep_rcpt-like"/>
</dbReference>
<dbReference type="InterPro" id="IPR023997">
    <property type="entry name" value="TonB-dep_OMP_SusC/RagA_CS"/>
</dbReference>
<keyword evidence="4 8" id="KW-0812">Transmembrane</keyword>
<dbReference type="GO" id="GO:0009279">
    <property type="term" value="C:cell outer membrane"/>
    <property type="evidence" value="ECO:0007669"/>
    <property type="project" value="UniProtKB-SubCell"/>
</dbReference>
<keyword evidence="5 9" id="KW-0798">TonB box</keyword>
<dbReference type="Gene3D" id="2.60.40.1120">
    <property type="entry name" value="Carboxypeptidase-like, regulatory domain"/>
    <property type="match status" value="1"/>
</dbReference>
<comment type="caution">
    <text evidence="12">The sequence shown here is derived from an EMBL/GenBank/DDBJ whole genome shotgun (WGS) entry which is preliminary data.</text>
</comment>
<keyword evidence="7 8" id="KW-0998">Cell outer membrane</keyword>
<evidence type="ECO:0000256" key="2">
    <source>
        <dbReference type="ARBA" id="ARBA00022448"/>
    </source>
</evidence>
<comment type="subcellular location">
    <subcellularLocation>
        <location evidence="1 8">Cell outer membrane</location>
        <topology evidence="1 8">Multi-pass membrane protein</topology>
    </subcellularLocation>
</comment>
<keyword evidence="2 8" id="KW-0813">Transport</keyword>
<evidence type="ECO:0000313" key="13">
    <source>
        <dbReference type="Proteomes" id="UP000006044"/>
    </source>
</evidence>
<dbReference type="SUPFAM" id="SSF56935">
    <property type="entry name" value="Porins"/>
    <property type="match status" value="1"/>
</dbReference>
<evidence type="ECO:0000256" key="1">
    <source>
        <dbReference type="ARBA" id="ARBA00004571"/>
    </source>
</evidence>
<dbReference type="InterPro" id="IPR023996">
    <property type="entry name" value="TonB-dep_OMP_SusC/RagA"/>
</dbReference>
<dbReference type="SUPFAM" id="SSF49464">
    <property type="entry name" value="Carboxypeptidase regulatory domain-like"/>
    <property type="match status" value="1"/>
</dbReference>
<evidence type="ECO:0000313" key="12">
    <source>
        <dbReference type="EMBL" id="EJZ65183.1"/>
    </source>
</evidence>
<name>K0X1D6_9BACT</name>
<dbReference type="Pfam" id="PF13715">
    <property type="entry name" value="CarbopepD_reg_2"/>
    <property type="match status" value="1"/>
</dbReference>
<comment type="similarity">
    <text evidence="8 9">Belongs to the TonB-dependent receptor family.</text>
</comment>
<dbReference type="Pfam" id="PF07715">
    <property type="entry name" value="Plug"/>
    <property type="match status" value="1"/>
</dbReference>
<dbReference type="eggNOG" id="COG1629">
    <property type="taxonomic scope" value="Bacteria"/>
</dbReference>
<protein>
    <submittedName>
        <fullName evidence="12">SusC/RagA family TonB-linked outer membrane protein</fullName>
    </submittedName>
</protein>
<feature type="domain" description="TonB-dependent receptor-like beta-barrel" evidence="10">
    <location>
        <begin position="471"/>
        <end position="1043"/>
    </location>
</feature>
<keyword evidence="3 8" id="KW-1134">Transmembrane beta strand</keyword>
<feature type="domain" description="TonB-dependent receptor plug" evidence="11">
    <location>
        <begin position="127"/>
        <end position="232"/>
    </location>
</feature>
<dbReference type="STRING" id="742726.HMPREF9448_00914"/>
<dbReference type="OrthoDB" id="778480at2"/>